<dbReference type="Proteomes" id="UP001367771">
    <property type="component" value="Unassembled WGS sequence"/>
</dbReference>
<dbReference type="PANTHER" id="PTHR44051:SF8">
    <property type="entry name" value="GLUTATHIONE S-TRANSFERASE GSTA"/>
    <property type="match status" value="1"/>
</dbReference>
<name>A0ABU8GZ72_9SPHN</name>
<evidence type="ECO:0000313" key="2">
    <source>
        <dbReference type="EMBL" id="MEI5686147.1"/>
    </source>
</evidence>
<feature type="domain" description="GST N-terminal" evidence="1">
    <location>
        <begin position="1"/>
        <end position="78"/>
    </location>
</feature>
<proteinExistence type="predicted"/>
<dbReference type="RefSeq" id="WP_336544486.1">
    <property type="nucleotide sequence ID" value="NZ_JBBBDM010000001.1"/>
</dbReference>
<dbReference type="InterPro" id="IPR036249">
    <property type="entry name" value="Thioredoxin-like_sf"/>
</dbReference>
<dbReference type="CDD" id="cd03205">
    <property type="entry name" value="GST_C_6"/>
    <property type="match status" value="1"/>
</dbReference>
<dbReference type="SUPFAM" id="SSF52833">
    <property type="entry name" value="Thioredoxin-like"/>
    <property type="match status" value="1"/>
</dbReference>
<protein>
    <submittedName>
        <fullName evidence="2">Glutathione S-transferase N-terminal domain-containing protein</fullName>
    </submittedName>
</protein>
<dbReference type="Pfam" id="PF13417">
    <property type="entry name" value="GST_N_3"/>
    <property type="match status" value="1"/>
</dbReference>
<dbReference type="InterPro" id="IPR004045">
    <property type="entry name" value="Glutathione_S-Trfase_N"/>
</dbReference>
<comment type="caution">
    <text evidence="2">The sequence shown here is derived from an EMBL/GenBank/DDBJ whole genome shotgun (WGS) entry which is preliminary data.</text>
</comment>
<dbReference type="SUPFAM" id="SSF47616">
    <property type="entry name" value="GST C-terminal domain-like"/>
    <property type="match status" value="1"/>
</dbReference>
<dbReference type="Pfam" id="PF13410">
    <property type="entry name" value="GST_C_2"/>
    <property type="match status" value="1"/>
</dbReference>
<evidence type="ECO:0000259" key="1">
    <source>
        <dbReference type="PROSITE" id="PS50404"/>
    </source>
</evidence>
<keyword evidence="3" id="KW-1185">Reference proteome</keyword>
<gene>
    <name evidence="2" type="ORF">V8201_03540</name>
</gene>
<dbReference type="InterPro" id="IPR036282">
    <property type="entry name" value="Glutathione-S-Trfase_C_sf"/>
</dbReference>
<evidence type="ECO:0000313" key="3">
    <source>
        <dbReference type="Proteomes" id="UP001367771"/>
    </source>
</evidence>
<dbReference type="Gene3D" id="1.20.1050.10">
    <property type="match status" value="1"/>
</dbReference>
<accession>A0ABU8GZ72</accession>
<dbReference type="PANTHER" id="PTHR44051">
    <property type="entry name" value="GLUTATHIONE S-TRANSFERASE-RELATED"/>
    <property type="match status" value="1"/>
</dbReference>
<dbReference type="EMBL" id="JBBBDM010000001">
    <property type="protein sequence ID" value="MEI5686147.1"/>
    <property type="molecule type" value="Genomic_DNA"/>
</dbReference>
<dbReference type="Gene3D" id="3.40.30.10">
    <property type="entry name" value="Glutaredoxin"/>
    <property type="match status" value="1"/>
</dbReference>
<sequence length="204" mass="22464">MRLIGRLDSPYVRRVAIAMRLMGLAFDHEPLSVFRDVEAFAAINPVIKAPTLVTDDGTALIDSTLILMYLDSLVPADRRLQPEAADALLTVQHAVGLALAACEKTVQIVYETQLRPADKQHAPWLDRVRGQAQAAYDLLEQAYRPVDDWLLPDRMTQADITAAVAWRFTNGMLADLLAPDRYPALAALSARAEATPVFQALPFG</sequence>
<dbReference type="PROSITE" id="PS50404">
    <property type="entry name" value="GST_NTER"/>
    <property type="match status" value="1"/>
</dbReference>
<organism evidence="2 3">
    <name type="scientific">Sphingomonas kyungheensis</name>
    <dbReference type="NCBI Taxonomy" id="1069987"/>
    <lineage>
        <taxon>Bacteria</taxon>
        <taxon>Pseudomonadati</taxon>
        <taxon>Pseudomonadota</taxon>
        <taxon>Alphaproteobacteria</taxon>
        <taxon>Sphingomonadales</taxon>
        <taxon>Sphingomonadaceae</taxon>
        <taxon>Sphingomonas</taxon>
    </lineage>
</organism>
<reference evidence="2 3" key="1">
    <citation type="journal article" date="2013" name="Int. J. Syst. Evol. Microbiol.">
        <title>Sphingomonas kyungheensis sp. nov., a bacterium with ginsenoside-converting activity isolated from soil of a ginseng field.</title>
        <authorList>
            <person name="Son H.M."/>
            <person name="Yang J.E."/>
            <person name="Park Y."/>
            <person name="Han C.K."/>
            <person name="Kim S.G."/>
            <person name="Kook M."/>
            <person name="Yi T.H."/>
        </authorList>
    </citation>
    <scope>NUCLEOTIDE SEQUENCE [LARGE SCALE GENOMIC DNA]</scope>
    <source>
        <strain evidence="2 3">LMG 26582</strain>
    </source>
</reference>